<comment type="caution">
    <text evidence="5">The sequence shown here is derived from an EMBL/GenBank/DDBJ whole genome shotgun (WGS) entry which is preliminary data.</text>
</comment>
<dbReference type="CDD" id="cd17933">
    <property type="entry name" value="DEXSc_RecD-like"/>
    <property type="match status" value="1"/>
</dbReference>
<evidence type="ECO:0000259" key="4">
    <source>
        <dbReference type="SMART" id="SM00382"/>
    </source>
</evidence>
<protein>
    <submittedName>
        <fullName evidence="5">Exodeoxyribonuclease V alpha subunit</fullName>
        <ecNumber evidence="5">3.1.11.5</ecNumber>
    </submittedName>
</protein>
<evidence type="ECO:0000256" key="3">
    <source>
        <dbReference type="SAM" id="MobiDB-lite"/>
    </source>
</evidence>
<organism evidence="5 6">
    <name type="scientific">Natronocella acetinitrilica</name>
    <dbReference type="NCBI Taxonomy" id="414046"/>
    <lineage>
        <taxon>Bacteria</taxon>
        <taxon>Pseudomonadati</taxon>
        <taxon>Pseudomonadota</taxon>
        <taxon>Gammaproteobacteria</taxon>
        <taxon>Chromatiales</taxon>
        <taxon>Ectothiorhodospiraceae</taxon>
        <taxon>Natronocella</taxon>
    </lineage>
</organism>
<dbReference type="Gene3D" id="2.30.30.940">
    <property type="match status" value="1"/>
</dbReference>
<dbReference type="Proteomes" id="UP001205843">
    <property type="component" value="Unassembled WGS sequence"/>
</dbReference>
<dbReference type="GO" id="GO:0008854">
    <property type="term" value="F:exodeoxyribonuclease V activity"/>
    <property type="evidence" value="ECO:0007669"/>
    <property type="project" value="UniProtKB-EC"/>
</dbReference>
<proteinExistence type="predicted"/>
<keyword evidence="1" id="KW-0547">Nucleotide-binding</keyword>
<dbReference type="InterPro" id="IPR041451">
    <property type="entry name" value="RecD2_SH13"/>
</dbReference>
<dbReference type="SUPFAM" id="SSF52540">
    <property type="entry name" value="P-loop containing nucleoside triphosphate hydrolases"/>
    <property type="match status" value="2"/>
</dbReference>
<name>A0AAE3G1Y7_9GAMM</name>
<evidence type="ECO:0000313" key="5">
    <source>
        <dbReference type="EMBL" id="MCP1674190.1"/>
    </source>
</evidence>
<feature type="domain" description="AAA+ ATPase" evidence="4">
    <location>
        <begin position="348"/>
        <end position="490"/>
    </location>
</feature>
<dbReference type="GO" id="GO:0003678">
    <property type="term" value="F:DNA helicase activity"/>
    <property type="evidence" value="ECO:0007669"/>
    <property type="project" value="UniProtKB-ARBA"/>
</dbReference>
<keyword evidence="5" id="KW-0378">Hydrolase</keyword>
<feature type="region of interest" description="Disordered" evidence="3">
    <location>
        <begin position="752"/>
        <end position="772"/>
    </location>
</feature>
<evidence type="ECO:0000256" key="1">
    <source>
        <dbReference type="ARBA" id="ARBA00022741"/>
    </source>
</evidence>
<dbReference type="Gene3D" id="1.10.10.2220">
    <property type="match status" value="1"/>
</dbReference>
<sequence length="787" mass="85157">MAAGGEARDLRIDGVVLRAFAGPGFSLLRLKAFGREALPAAAVDRDGVVAVYCPTGVIEAPGGADAIQAGQRLTVRGALHRHPQKGLQLRAARAYPTPKRQHTREILRSSFFPGISREVAERLWKAFGYKVFEAIETRPADVASVAGLEPRKMAYIADDLARFRDVEDDYFFLGEHGLDARHRDHVVQVFGARTRPHLSASPFDVLGVSGCPWSSADALAQSLGVAADSDQRIAQALEHAFRKGADAGHTALPERGLLRKLEAELSLPPARIRDVLEEAIGAGELCRVQDSEARSLFAAPHAAKVEQGIALHLARLARAPAPRDRFVPGPEDHFLSGEQRAAVNLSLQQKVAVMTGGPGVGKTTVLRSMLNQSERAFPGLRIALAAPTGKAAQRMNESTGREARTIHSLLEYCPEAGFRRHAGNPLEVDVLAVDEFSMVDAELCYRLLEALPDHARLILVGDRDQLPSVSAGAVLADLIGSGVVPVAALTQVQRQGLDSQIVANAHRVNRGEMPLVGEHGGDFHWIHAEDDQRIARYCEETLTRTLIGEHGMALADCQVITPQKRTPAGVDALNLRLRDQVNPRRQGQWFRHYRTEFRVGDRIMQTRNDKRLGIANGDIGRIVTVAGGGRQVVASFHGRDLALSAPDFDTMRLAYAITTHKSQGSEYQGVVFAVSGSHVNMLTPRLVYTAMTRAKGQLYMVGDMNALRRGLANDRSFHRMTGLQAQLQRAFADIERCPEMLAATQAALSETQTGTAAAAPPREGGRAGPALSVDPSLLAEASAALDI</sequence>
<dbReference type="Pfam" id="PF13538">
    <property type="entry name" value="UvrD_C_2"/>
    <property type="match status" value="1"/>
</dbReference>
<dbReference type="RefSeq" id="WP_253475960.1">
    <property type="nucleotide sequence ID" value="NZ_JALJXV010000003.1"/>
</dbReference>
<gene>
    <name evidence="5" type="ORF">J2T57_001292</name>
</gene>
<dbReference type="AlphaFoldDB" id="A0AAE3G1Y7"/>
<dbReference type="PANTHER" id="PTHR43788:SF6">
    <property type="entry name" value="DNA HELICASE B"/>
    <property type="match status" value="1"/>
</dbReference>
<evidence type="ECO:0000256" key="2">
    <source>
        <dbReference type="ARBA" id="ARBA00022840"/>
    </source>
</evidence>
<dbReference type="GO" id="GO:0005524">
    <property type="term" value="F:ATP binding"/>
    <property type="evidence" value="ECO:0007669"/>
    <property type="project" value="UniProtKB-KW"/>
</dbReference>
<dbReference type="SMART" id="SM00382">
    <property type="entry name" value="AAA"/>
    <property type="match status" value="1"/>
</dbReference>
<dbReference type="PANTHER" id="PTHR43788">
    <property type="entry name" value="DNA2/NAM7 HELICASE FAMILY MEMBER"/>
    <property type="match status" value="1"/>
</dbReference>
<dbReference type="InterPro" id="IPR003593">
    <property type="entry name" value="AAA+_ATPase"/>
</dbReference>
<dbReference type="InterPro" id="IPR029493">
    <property type="entry name" value="RecD2-like_HHH"/>
</dbReference>
<dbReference type="InterPro" id="IPR027417">
    <property type="entry name" value="P-loop_NTPase"/>
</dbReference>
<keyword evidence="6" id="KW-1185">Reference proteome</keyword>
<dbReference type="EMBL" id="JALJXV010000003">
    <property type="protein sequence ID" value="MCP1674190.1"/>
    <property type="molecule type" value="Genomic_DNA"/>
</dbReference>
<keyword evidence="2" id="KW-0067">ATP-binding</keyword>
<dbReference type="Gene3D" id="3.40.50.300">
    <property type="entry name" value="P-loop containing nucleotide triphosphate hydrolases"/>
    <property type="match status" value="2"/>
</dbReference>
<dbReference type="CDD" id="cd18809">
    <property type="entry name" value="SF1_C_RecD"/>
    <property type="match status" value="1"/>
</dbReference>
<dbReference type="Pfam" id="PF13245">
    <property type="entry name" value="AAA_19"/>
    <property type="match status" value="1"/>
</dbReference>
<accession>A0AAE3G1Y7</accession>
<evidence type="ECO:0000313" key="6">
    <source>
        <dbReference type="Proteomes" id="UP001205843"/>
    </source>
</evidence>
<dbReference type="InterPro" id="IPR050534">
    <property type="entry name" value="Coronavir_polyprotein_1ab"/>
</dbReference>
<reference evidence="5" key="1">
    <citation type="submission" date="2022-03" db="EMBL/GenBank/DDBJ databases">
        <title>Genomic Encyclopedia of Type Strains, Phase III (KMG-III): the genomes of soil and plant-associated and newly described type strains.</title>
        <authorList>
            <person name="Whitman W."/>
        </authorList>
    </citation>
    <scope>NUCLEOTIDE SEQUENCE</scope>
    <source>
        <strain evidence="5">ANL 6-2</strain>
    </source>
</reference>
<dbReference type="InterPro" id="IPR027785">
    <property type="entry name" value="UvrD-like_helicase_C"/>
</dbReference>
<dbReference type="Pfam" id="PF14490">
    <property type="entry name" value="HHH_RecD2"/>
    <property type="match status" value="1"/>
</dbReference>
<dbReference type="Pfam" id="PF18335">
    <property type="entry name" value="SH3_13"/>
    <property type="match status" value="1"/>
</dbReference>
<dbReference type="EC" id="3.1.11.5" evidence="5"/>